<dbReference type="PANTHER" id="PTHR34677">
    <property type="match status" value="1"/>
</dbReference>
<sequence>MTIAPMKVRVWADTYYTYRSAQEKTTVLHFQFDDRPGWSIYMRPEDRSSGYRHLPLEPDYRIDGGTDNFRGYARIERDPRSERLWLSLRVENGETQWHSNPVDLGRVIAPDGGRRYMGDMFFDMFSIDTVRPKPHSITIDDEHLQIDETATVTFVFSEKVANFQPAIDLSNAHGTLGSLTTVDGGITWTAPFTPMANTDAENCVISVRMNEVRDLSGNPGGDPYRGITPANSNGYAVSTTRPSLATTGHTIDDNQLGMGQTAHVRIKFSGAVKGFDASDVILAPGSGSVRQVLASQPAADGSSDTWEVVLDAPGADGAASTNNPISVNLAGVSTRAGNAGQGTVATGLSYGVDLTRPTLLNTRISYGAGETDNILKLGETALVIFTFSEAVTNFGLDDLRMAKGTRNGTLSQPTSTGDGSVWVATLSAPTPGVTSSNNTMRVNLSGVNDLAGNAGERVVPAGVRYDIDTVGERPTLRITLADTLLTAGESTTVTFDFNQVVTGFDADDIVLSNASGTLGALAVSAEGKTWTAPFTPAANTETASSTISVNLAGVRNAAGTPGIGSTASANYTVDTERPTATITLADSALTAGESTPVTITFSEPVTGLDASNIVCANGTLDTPTSDDDGTVWTATFTPTANASAQANTIRLDLTGVRDDAGNAGAGSASSANYSVDTWPAGTTGPTATITLADVSLTVGESTTVTFAFNEAVTGFTRDDVDLTDANGTLGNPTTHDDGRTWTATFTPTTHTESGTNTIRVNHAGVTNTAGRAGTGRADSTNYLVDTWAPMFSRAEVNGAQLMLRYAEGIGLNMAHIPPAIAFAVHVDDVHTAVVAVRVHAHDIVSLMLATPVTSDQQTVTVAYAAPPPGNDAGAIQDTAGNVAANFFTMPAHNRTPAPQGPASSARSAPLIPSDPAHKNADNEGIPGSAKDQTPGVAGPAGAAPMAGDGNGDGIPDGTQAAVASTRLVLSSPTGASQPADAANSTPVTLVAGSLDGKLDPDSSGARITRLEQEDARAELPQGMETPLGLLRFEATLAPGHSSEAFSLYADPALGVSGYWAQDRTGTWVNLSSAPYGGQVAHEGGQLRLDFEIADGGPFDADGQANGAITAPGAAARMPLSLMGQTPDAAGGLWF</sequence>
<evidence type="ECO:0000259" key="3">
    <source>
        <dbReference type="Pfam" id="PF19078"/>
    </source>
</evidence>
<reference evidence="5" key="1">
    <citation type="submission" date="2023-07" db="EMBL/GenBank/DDBJ databases">
        <title>Verminephrobacter genomes.</title>
        <authorList>
            <person name="Lund M.B."/>
        </authorList>
    </citation>
    <scope>NUCLEOTIDE SEQUENCE [LARGE SCALE GENOMIC DNA]</scope>
    <source>
        <strain evidence="5">AtM5-05</strain>
    </source>
</reference>
<keyword evidence="1" id="KW-0732">Signal</keyword>
<dbReference type="Proteomes" id="UP001208935">
    <property type="component" value="Unassembled WGS sequence"/>
</dbReference>
<dbReference type="NCBIfam" id="NF041766">
    <property type="entry name" value="choice_anch_U"/>
    <property type="match status" value="1"/>
</dbReference>
<feature type="domain" description="Bacterial Ig-like" evidence="3">
    <location>
        <begin position="239"/>
        <end position="344"/>
    </location>
</feature>
<dbReference type="InterPro" id="IPR053784">
    <property type="entry name" value="Choice_anch_U_dom"/>
</dbReference>
<keyword evidence="5" id="KW-1185">Reference proteome</keyword>
<dbReference type="RefSeq" id="WP_265283496.1">
    <property type="nucleotide sequence ID" value="NZ_QZCW01000008.1"/>
</dbReference>
<feature type="domain" description="Bacterial Ig-like" evidence="3">
    <location>
        <begin position="574"/>
        <end position="675"/>
    </location>
</feature>
<feature type="compositionally biased region" description="Low complexity" evidence="2">
    <location>
        <begin position="934"/>
        <end position="947"/>
    </location>
</feature>
<feature type="region of interest" description="Disordered" evidence="2">
    <location>
        <begin position="890"/>
        <end position="954"/>
    </location>
</feature>
<feature type="domain" description="Bacterial Ig-like" evidence="3">
    <location>
        <begin position="371"/>
        <end position="456"/>
    </location>
</feature>
<proteinExistence type="predicted"/>
<feature type="domain" description="Bacterial Ig-like" evidence="3">
    <location>
        <begin position="682"/>
        <end position="783"/>
    </location>
</feature>
<comment type="caution">
    <text evidence="4">The sequence shown here is derived from an EMBL/GenBank/DDBJ whole genome shotgun (WGS) entry which is preliminary data.</text>
</comment>
<dbReference type="Pfam" id="PF13753">
    <property type="entry name" value="SWM_repeat"/>
    <property type="match status" value="1"/>
</dbReference>
<evidence type="ECO:0000313" key="5">
    <source>
        <dbReference type="Proteomes" id="UP001208935"/>
    </source>
</evidence>
<dbReference type="Gene3D" id="2.60.40.1220">
    <property type="match status" value="1"/>
</dbReference>
<dbReference type="EMBL" id="QZCW01000008">
    <property type="protein sequence ID" value="MCW5323707.1"/>
    <property type="molecule type" value="Genomic_DNA"/>
</dbReference>
<gene>
    <name evidence="4" type="ORF">D5039_21955</name>
</gene>
<feature type="domain" description="Bacterial Ig-like" evidence="3">
    <location>
        <begin position="472"/>
        <end position="573"/>
    </location>
</feature>
<protein>
    <recommendedName>
        <fullName evidence="3">Bacterial Ig-like domain-containing protein</fullName>
    </recommendedName>
</protein>
<dbReference type="PANTHER" id="PTHR34677:SF3">
    <property type="entry name" value="BACTERIAL IG-LIKE DOMAIN-CONTAINING PROTEIN"/>
    <property type="match status" value="1"/>
</dbReference>
<accession>A0ABT3L0E1</accession>
<dbReference type="Pfam" id="PF19078">
    <property type="entry name" value="Big_12"/>
    <property type="match status" value="6"/>
</dbReference>
<evidence type="ECO:0000256" key="1">
    <source>
        <dbReference type="ARBA" id="ARBA00022729"/>
    </source>
</evidence>
<dbReference type="InterPro" id="IPR044048">
    <property type="entry name" value="Big_12"/>
</dbReference>
<organism evidence="4 5">
    <name type="scientific">Verminephrobacter aporrectodeae subsp. tuberculatae</name>
    <dbReference type="NCBI Taxonomy" id="1110392"/>
    <lineage>
        <taxon>Bacteria</taxon>
        <taxon>Pseudomonadati</taxon>
        <taxon>Pseudomonadota</taxon>
        <taxon>Betaproteobacteria</taxon>
        <taxon>Burkholderiales</taxon>
        <taxon>Comamonadaceae</taxon>
        <taxon>Verminephrobacter</taxon>
    </lineage>
</organism>
<evidence type="ECO:0000313" key="4">
    <source>
        <dbReference type="EMBL" id="MCW5323707.1"/>
    </source>
</evidence>
<evidence type="ECO:0000256" key="2">
    <source>
        <dbReference type="SAM" id="MobiDB-lite"/>
    </source>
</evidence>
<dbReference type="InterPro" id="IPR014755">
    <property type="entry name" value="Cu-Rt/internalin_Ig-like"/>
</dbReference>
<dbReference type="InterPro" id="IPR028059">
    <property type="entry name" value="SWM_rpt"/>
</dbReference>
<feature type="domain" description="Bacterial Ig-like" evidence="3">
    <location>
        <begin position="128"/>
        <end position="221"/>
    </location>
</feature>
<name>A0ABT3L0E1_9BURK</name>